<dbReference type="InterPro" id="IPR036388">
    <property type="entry name" value="WH-like_DNA-bd_sf"/>
</dbReference>
<dbReference type="Proteomes" id="UP000604341">
    <property type="component" value="Unassembled WGS sequence"/>
</dbReference>
<dbReference type="InterPro" id="IPR016032">
    <property type="entry name" value="Sig_transdc_resp-reg_C-effctor"/>
</dbReference>
<dbReference type="InterPro" id="IPR049945">
    <property type="entry name" value="AAA_22"/>
</dbReference>
<evidence type="ECO:0000313" key="3">
    <source>
        <dbReference type="Proteomes" id="UP000604341"/>
    </source>
</evidence>
<dbReference type="InterPro" id="IPR011990">
    <property type="entry name" value="TPR-like_helical_dom_sf"/>
</dbReference>
<accession>A0ABQ2FQU8</accession>
<gene>
    <name evidence="2" type="ORF">GCM10010844_40550</name>
</gene>
<keyword evidence="3" id="KW-1185">Reference proteome</keyword>
<feature type="domain" description="ORC1/DEAH AAA+ ATPase" evidence="1">
    <location>
        <begin position="33"/>
        <end position="154"/>
    </location>
</feature>
<dbReference type="InterPro" id="IPR027417">
    <property type="entry name" value="P-loop_NTPase"/>
</dbReference>
<comment type="caution">
    <text evidence="2">The sequence shown here is derived from an EMBL/GenBank/DDBJ whole genome shotgun (WGS) entry which is preliminary data.</text>
</comment>
<sequence>MPALFRSLDPLPSPRLQDVPRTRLLAAIHAARDANVVVLHGGAGFGKTTLLAQWAQAEAQREAFSALAALSLTDEQADATGFIRALLKAVQDAEAHVSLDAARGALAQQSPLRAAGLLAETLNDLPGSLLLLLDGAQHLSTPAQQCLERFIQVLAEGHQVGLSVYDPSAVPFLTALTARGAVMAFGPSELAFTEEETRRALPWLAPGEPLPLPHDELEGWPIAVGLLRSGPATAGSLDALARWALDRLPPDVRVTVQDMSVWSEWGEAEARELDVPPVATWLEDVTRAGLPVAVQQDGQARPHGLLRRQLKAELALRPERAARCWQRAAATYERQGQLLEALRAAQAGGAAGEALRLAERVTAQHWPRREFWLAREILEGFAVHTLPVLLQQRLAVAQLETGRAAQGAALLQALSEATDLAACSWLALAEHAWRQGDMTVLRTYLDAAARVASTAAEQVQLERFEVRALIRLGRFDVALPRVEALVQRAEALGEPYELGACLSLRGIVLFSLGRTADGVRALQQELAFYDIQHTPYSGIPARMNLALCFAFQGQFDDALREARRAAQDAHASFSRSAARTWITLILVHLMRREYAAAHDEVQRALGSLDLRTLAPQERTDLWVHALECAARTGDAALRAQAERTLDACLLEFPQARAPQWAFVHRAVAFTQARLHLLRPPGQDEATWRELAGALTEMLRQPIPYGPPAMHELHVRLFLAEAQRRAGLPWEENVKAMGPLVPLPLVTGLLRTTEPDLPGVFSHLRQEAWWPAHLPAPVAERAQGPTRPHLRVRSLGRVEVTLDGQAVQFPFAKCEELLMWLALHGPSSRAQIINALWDGSNNPAHAEYFRLIVRRLRTALTQAGAAHLNPVPYTHGLYSLHEDLDVWVDVRAALEGTGSEEQGRDAALAGVFLPRHASEWVQAVRARLVDAALSSLHQQAEEVESHAPDRARQLYQRMLVFDPLSEAAHAGVLRCCEALGDQVGMQAALRARKRALFSSAANGLS</sequence>
<dbReference type="Gene3D" id="1.25.40.10">
    <property type="entry name" value="Tetratricopeptide repeat domain"/>
    <property type="match status" value="1"/>
</dbReference>
<reference evidence="3" key="1">
    <citation type="journal article" date="2019" name="Int. J. Syst. Evol. Microbiol.">
        <title>The Global Catalogue of Microorganisms (GCM) 10K type strain sequencing project: providing services to taxonomists for standard genome sequencing and annotation.</title>
        <authorList>
            <consortium name="The Broad Institute Genomics Platform"/>
            <consortium name="The Broad Institute Genome Sequencing Center for Infectious Disease"/>
            <person name="Wu L."/>
            <person name="Ma J."/>
        </authorList>
    </citation>
    <scope>NUCLEOTIDE SEQUENCE [LARGE SCALE GENOMIC DNA]</scope>
    <source>
        <strain evidence="3">JCM 19173</strain>
    </source>
</reference>
<dbReference type="PANTHER" id="PTHR35807:SF1">
    <property type="entry name" value="TRANSCRIPTIONAL REGULATOR REDD"/>
    <property type="match status" value="1"/>
</dbReference>
<dbReference type="Gene3D" id="3.40.50.300">
    <property type="entry name" value="P-loop containing nucleotide triphosphate hydrolases"/>
    <property type="match status" value="1"/>
</dbReference>
<evidence type="ECO:0000313" key="2">
    <source>
        <dbReference type="EMBL" id="GGL17610.1"/>
    </source>
</evidence>
<evidence type="ECO:0000259" key="1">
    <source>
        <dbReference type="Pfam" id="PF13401"/>
    </source>
</evidence>
<dbReference type="PANTHER" id="PTHR35807">
    <property type="entry name" value="TRANSCRIPTIONAL REGULATOR REDD-RELATED"/>
    <property type="match status" value="1"/>
</dbReference>
<dbReference type="InterPro" id="IPR051677">
    <property type="entry name" value="AfsR-DnrI-RedD_regulator"/>
</dbReference>
<dbReference type="SUPFAM" id="SSF52540">
    <property type="entry name" value="P-loop containing nucleoside triphosphate hydrolases"/>
    <property type="match status" value="1"/>
</dbReference>
<proteinExistence type="predicted"/>
<name>A0ABQ2FQU8_9DEIO</name>
<dbReference type="Gene3D" id="1.10.10.10">
    <property type="entry name" value="Winged helix-like DNA-binding domain superfamily/Winged helix DNA-binding domain"/>
    <property type="match status" value="1"/>
</dbReference>
<dbReference type="RefSeq" id="WP_189070804.1">
    <property type="nucleotide sequence ID" value="NZ_BMPE01000025.1"/>
</dbReference>
<organism evidence="2 3">
    <name type="scientific">Deinococcus radiotolerans</name>
    <dbReference type="NCBI Taxonomy" id="1309407"/>
    <lineage>
        <taxon>Bacteria</taxon>
        <taxon>Thermotogati</taxon>
        <taxon>Deinococcota</taxon>
        <taxon>Deinococci</taxon>
        <taxon>Deinococcales</taxon>
        <taxon>Deinococcaceae</taxon>
        <taxon>Deinococcus</taxon>
    </lineage>
</organism>
<dbReference type="Pfam" id="PF13401">
    <property type="entry name" value="AAA_22"/>
    <property type="match status" value="1"/>
</dbReference>
<dbReference type="EMBL" id="BMPE01000025">
    <property type="protein sequence ID" value="GGL17610.1"/>
    <property type="molecule type" value="Genomic_DNA"/>
</dbReference>
<dbReference type="SUPFAM" id="SSF48452">
    <property type="entry name" value="TPR-like"/>
    <property type="match status" value="1"/>
</dbReference>
<dbReference type="SUPFAM" id="SSF46894">
    <property type="entry name" value="C-terminal effector domain of the bipartite response regulators"/>
    <property type="match status" value="1"/>
</dbReference>
<protein>
    <recommendedName>
        <fullName evidence="1">ORC1/DEAH AAA+ ATPase domain-containing protein</fullName>
    </recommendedName>
</protein>